<evidence type="ECO:0000256" key="3">
    <source>
        <dbReference type="ARBA" id="ARBA00011994"/>
    </source>
</evidence>
<evidence type="ECO:0000256" key="8">
    <source>
        <dbReference type="ARBA" id="ARBA00022777"/>
    </source>
</evidence>
<protein>
    <recommendedName>
        <fullName evidence="4 11">Pyruvate, phosphate dikinase</fullName>
        <ecNumber evidence="3 11">2.7.9.1</ecNumber>
    </recommendedName>
</protein>
<dbReference type="InterPro" id="IPR036637">
    <property type="entry name" value="Phosphohistidine_dom_sf"/>
</dbReference>
<dbReference type="EC" id="2.7.9.1" evidence="3 11"/>
<feature type="domain" description="PEP-utilising enzyme C-terminal" evidence="18">
    <location>
        <begin position="520"/>
        <end position="867"/>
    </location>
</feature>
<dbReference type="Pfam" id="PF02896">
    <property type="entry name" value="PEP-utilizers_C"/>
    <property type="match status" value="1"/>
</dbReference>
<evidence type="ECO:0000256" key="5">
    <source>
        <dbReference type="ARBA" id="ARBA00022679"/>
    </source>
</evidence>
<dbReference type="Proteomes" id="UP000198833">
    <property type="component" value="Unassembled WGS sequence"/>
</dbReference>
<dbReference type="PROSITE" id="PS00742">
    <property type="entry name" value="PEP_ENZYMES_2"/>
    <property type="match status" value="1"/>
</dbReference>
<dbReference type="Gene3D" id="3.20.20.60">
    <property type="entry name" value="Phosphoenolpyruvate-binding domains"/>
    <property type="match status" value="1"/>
</dbReference>
<feature type="domain" description="Pyruvate phosphate dikinase AMP/ATP-binding" evidence="17">
    <location>
        <begin position="58"/>
        <end position="291"/>
    </location>
</feature>
<evidence type="ECO:0000259" key="16">
    <source>
        <dbReference type="Pfam" id="PF00391"/>
    </source>
</evidence>
<dbReference type="InterPro" id="IPR010121">
    <property type="entry name" value="Pyruvate_phosphate_dikinase"/>
</dbReference>
<feature type="binding site" evidence="13">
    <location>
        <position position="766"/>
    </location>
    <ligand>
        <name>substrate</name>
    </ligand>
</feature>
<feature type="binding site" evidence="14">
    <location>
        <position position="743"/>
    </location>
    <ligand>
        <name>Mg(2+)</name>
        <dbReference type="ChEBI" id="CHEBI:18420"/>
    </ligand>
</feature>
<feature type="active site" description="Proton donor" evidence="12">
    <location>
        <position position="829"/>
    </location>
</feature>
<dbReference type="AlphaFoldDB" id="A0A1H9DXL6"/>
<dbReference type="Gene3D" id="1.20.80.30">
    <property type="match status" value="1"/>
</dbReference>
<feature type="binding site" evidence="13">
    <location>
        <position position="765"/>
    </location>
    <ligand>
        <name>substrate</name>
    </ligand>
</feature>
<keyword evidence="5" id="KW-0808">Transferase</keyword>
<evidence type="ECO:0000313" key="20">
    <source>
        <dbReference type="Proteomes" id="UP000198833"/>
    </source>
</evidence>
<dbReference type="InterPro" id="IPR000121">
    <property type="entry name" value="PEP_util_C"/>
</dbReference>
<feature type="binding site" evidence="13">
    <location>
        <position position="743"/>
    </location>
    <ligand>
        <name>substrate</name>
    </ligand>
</feature>
<evidence type="ECO:0000256" key="11">
    <source>
        <dbReference type="PIRNR" id="PIRNR000853"/>
    </source>
</evidence>
<keyword evidence="8 19" id="KW-0418">Kinase</keyword>
<evidence type="ECO:0000259" key="17">
    <source>
        <dbReference type="Pfam" id="PF01326"/>
    </source>
</evidence>
<feature type="binding site" evidence="13">
    <location>
        <position position="767"/>
    </location>
    <ligand>
        <name>substrate</name>
    </ligand>
</feature>
<evidence type="ECO:0000259" key="18">
    <source>
        <dbReference type="Pfam" id="PF02896"/>
    </source>
</evidence>
<evidence type="ECO:0000256" key="9">
    <source>
        <dbReference type="ARBA" id="ARBA00022840"/>
    </source>
</evidence>
<dbReference type="InterPro" id="IPR018274">
    <property type="entry name" value="PEP_util_AS"/>
</dbReference>
<accession>A0A1H9DXL6</accession>
<reference evidence="19 20" key="1">
    <citation type="submission" date="2016-10" db="EMBL/GenBank/DDBJ databases">
        <authorList>
            <person name="de Groot N.N."/>
        </authorList>
    </citation>
    <scope>NUCLEOTIDE SEQUENCE [LARGE SCALE GENOMIC DNA]</scope>
    <source>
        <strain evidence="19 20">DSM 15695</strain>
    </source>
</reference>
<feature type="binding site" evidence="14">
    <location>
        <position position="767"/>
    </location>
    <ligand>
        <name>Mg(2+)</name>
        <dbReference type="ChEBI" id="CHEBI:18420"/>
    </ligand>
</feature>
<evidence type="ECO:0000256" key="1">
    <source>
        <dbReference type="ARBA" id="ARBA00001946"/>
    </source>
</evidence>
<feature type="domain" description="Pyruvate phosphate dikinase AMP/ATP-binding" evidence="17">
    <location>
        <begin position="303"/>
        <end position="346"/>
    </location>
</feature>
<dbReference type="GO" id="GO:0046872">
    <property type="term" value="F:metal ion binding"/>
    <property type="evidence" value="ECO:0007669"/>
    <property type="project" value="UniProtKB-UniRule"/>
</dbReference>
<dbReference type="SUPFAM" id="SSF56059">
    <property type="entry name" value="Glutathione synthetase ATP-binding domain-like"/>
    <property type="match status" value="1"/>
</dbReference>
<dbReference type="PANTHER" id="PTHR22931:SF9">
    <property type="entry name" value="PYRUVATE, PHOSPHATE DIKINASE 1, CHLOROPLASTIC"/>
    <property type="match status" value="1"/>
</dbReference>
<evidence type="ECO:0000256" key="14">
    <source>
        <dbReference type="PIRSR" id="PIRSR000853-3"/>
    </source>
</evidence>
<keyword evidence="6 14" id="KW-0479">Metal-binding</keyword>
<dbReference type="RefSeq" id="WP_092571799.1">
    <property type="nucleotide sequence ID" value="NZ_CP149446.1"/>
</dbReference>
<dbReference type="SUPFAM" id="SSF52009">
    <property type="entry name" value="Phosphohistidine domain"/>
    <property type="match status" value="1"/>
</dbReference>
<dbReference type="PIRSF" id="PIRSF000853">
    <property type="entry name" value="PPDK"/>
    <property type="match status" value="1"/>
</dbReference>
<feature type="active site" description="Tele-phosphohistidine intermediate" evidence="12">
    <location>
        <position position="454"/>
    </location>
</feature>
<comment type="similarity">
    <text evidence="2 11">Belongs to the PEP-utilizing enzyme family.</text>
</comment>
<dbReference type="InterPro" id="IPR002192">
    <property type="entry name" value="PPDK_AMP/ATP-bd"/>
</dbReference>
<dbReference type="InterPro" id="IPR008279">
    <property type="entry name" value="PEP-util_enz_mobile_dom"/>
</dbReference>
<dbReference type="InterPro" id="IPR023151">
    <property type="entry name" value="PEP_util_CS"/>
</dbReference>
<dbReference type="PROSITE" id="PS00370">
    <property type="entry name" value="PEP_ENZYMES_PHOS_SITE"/>
    <property type="match status" value="1"/>
</dbReference>
<dbReference type="Pfam" id="PF01326">
    <property type="entry name" value="PPDK_N"/>
    <property type="match status" value="2"/>
</dbReference>
<dbReference type="Gene3D" id="3.30.470.20">
    <property type="entry name" value="ATP-grasp fold, B domain"/>
    <property type="match status" value="1"/>
</dbReference>
<feature type="binding site" evidence="13">
    <location>
        <position position="764"/>
    </location>
    <ligand>
        <name>substrate</name>
    </ligand>
</feature>
<dbReference type="InterPro" id="IPR040442">
    <property type="entry name" value="Pyrv_kinase-like_dom_sf"/>
</dbReference>
<feature type="binding site" evidence="13">
    <location>
        <position position="560"/>
    </location>
    <ligand>
        <name>substrate</name>
    </ligand>
</feature>
<organism evidence="19 20">
    <name type="scientific">Ignavigranum ruoffiae</name>
    <dbReference type="NCBI Taxonomy" id="89093"/>
    <lineage>
        <taxon>Bacteria</taxon>
        <taxon>Bacillati</taxon>
        <taxon>Bacillota</taxon>
        <taxon>Bacilli</taxon>
        <taxon>Lactobacillales</taxon>
        <taxon>Aerococcaceae</taxon>
        <taxon>Ignavigranum</taxon>
    </lineage>
</organism>
<keyword evidence="19" id="KW-0670">Pyruvate</keyword>
<evidence type="ECO:0000313" key="19">
    <source>
        <dbReference type="EMBL" id="SEQ17623.1"/>
    </source>
</evidence>
<dbReference type="PANTHER" id="PTHR22931">
    <property type="entry name" value="PHOSPHOENOLPYRUVATE DIKINASE-RELATED"/>
    <property type="match status" value="1"/>
</dbReference>
<dbReference type="EMBL" id="FOEN01000006">
    <property type="protein sequence ID" value="SEQ17623.1"/>
    <property type="molecule type" value="Genomic_DNA"/>
</dbReference>
<evidence type="ECO:0000256" key="12">
    <source>
        <dbReference type="PIRSR" id="PIRSR000853-1"/>
    </source>
</evidence>
<name>A0A1H9DXL6_9LACT</name>
<dbReference type="Gene3D" id="3.50.30.10">
    <property type="entry name" value="Phosphohistidine domain"/>
    <property type="match status" value="1"/>
</dbReference>
<keyword evidence="10 14" id="KW-0460">Magnesium</keyword>
<dbReference type="NCBIfam" id="NF004531">
    <property type="entry name" value="PRK05878.1"/>
    <property type="match status" value="1"/>
</dbReference>
<evidence type="ECO:0000256" key="7">
    <source>
        <dbReference type="ARBA" id="ARBA00022741"/>
    </source>
</evidence>
<dbReference type="InterPro" id="IPR015813">
    <property type="entry name" value="Pyrv/PenolPyrv_kinase-like_dom"/>
</dbReference>
<evidence type="ECO:0000256" key="4">
    <source>
        <dbReference type="ARBA" id="ARBA00020138"/>
    </source>
</evidence>
<evidence type="ECO:0000256" key="6">
    <source>
        <dbReference type="ARBA" id="ARBA00022723"/>
    </source>
</evidence>
<dbReference type="OrthoDB" id="9765468at2"/>
<feature type="coiled-coil region" evidence="15">
    <location>
        <begin position="50"/>
        <end position="77"/>
    </location>
</feature>
<dbReference type="Pfam" id="PF00391">
    <property type="entry name" value="PEP-utilizers"/>
    <property type="match status" value="1"/>
</dbReference>
<dbReference type="Gene3D" id="3.30.1490.20">
    <property type="entry name" value="ATP-grasp fold, A domain"/>
    <property type="match status" value="1"/>
</dbReference>
<evidence type="ECO:0000256" key="10">
    <source>
        <dbReference type="ARBA" id="ARBA00022842"/>
    </source>
</evidence>
<keyword evidence="15" id="KW-0175">Coiled coil</keyword>
<dbReference type="GO" id="GO:0050242">
    <property type="term" value="F:pyruvate, phosphate dikinase activity"/>
    <property type="evidence" value="ECO:0007669"/>
    <property type="project" value="UniProtKB-UniRule"/>
</dbReference>
<evidence type="ECO:0000256" key="13">
    <source>
        <dbReference type="PIRSR" id="PIRSR000853-2"/>
    </source>
</evidence>
<dbReference type="GO" id="GO:0016301">
    <property type="term" value="F:kinase activity"/>
    <property type="evidence" value="ECO:0007669"/>
    <property type="project" value="UniProtKB-UniRule"/>
</dbReference>
<dbReference type="InterPro" id="IPR013815">
    <property type="entry name" value="ATP_grasp_subdomain_1"/>
</dbReference>
<feature type="binding site" evidence="13">
    <location>
        <position position="616"/>
    </location>
    <ligand>
        <name>substrate</name>
    </ligand>
</feature>
<dbReference type="GO" id="GO:0005524">
    <property type="term" value="F:ATP binding"/>
    <property type="evidence" value="ECO:0007669"/>
    <property type="project" value="UniProtKB-UniRule"/>
</dbReference>
<evidence type="ECO:0000256" key="15">
    <source>
        <dbReference type="SAM" id="Coils"/>
    </source>
</evidence>
<gene>
    <name evidence="19" type="ORF">SAMN04488558_10625</name>
</gene>
<sequence>MQRVYAFNEGTAQMKDILGGKGANLAEMTRLGLPVPKGFTISAKACLEFLNHGEVLLDELKAEIDQYIQQLEQDTGKKFDGAENLLLVSVRSGAKISMPGMMDTILNVGLNDHTVETLAQETQDYRFAYDCYRRLLQMYGNVVFGMDGSKFERILDQHKKAAHARYDSDLTADQLKAVIADYKELYLKEIDQPFPQNVTDQIYEAVKAVFRSWNNDRAKYYRKLNEIPNDMGTAVNIQEMVFGNRGESSGTGVLFTRNPATGEHKLFGEYLVNAQGEDVVAGIRTPSSIQKLAEDFPEIYTLLNELVYKLEHHYKDMQDIEFTIEEGQLYILQTRNGKRTAKSAFKVAVDLVKEGVITKEEALMRIEPSAVNQWLHPTFDSESLAQAELISNHGLPASPGSGTGQVVFTAKVAKEWAEAGKKVILVRQETSPEDIEGMNLAQAIVTSHGGMTSHAAVVARGMGKSCVVGVDDLEISEENKTVIYPGGELHEGDLISVDGSSGKLYRGEIKQSFTSTDESYATIMEWAEEVSELKVRMNAETLPDIQTGLAFGAVGIGLTRTEHMFFKAERLKEFRSFILSQKEEERQAALDRIQAYQEEDFEKIFRALDGFPANIRLLDPPLHEFLPAKDQDIELVAGQQGISAQELKSRIHNLKEVNPMLGHRGCRLGMTFPNLYLMQARAIMTSAIKLVQEGLEVSPEIMIPLVSTQKELAILKEKIVAELDQMIQEAGVELAYTVGTMIEIPRACFIADDLAQIGQFFSFGTNDLTQMTYGFSRDDAGKFINQYIENGVLETDPFQTIDLAGVGELVRIAVEKGRQANPNLKIGVCGELGGDPKSIMFFNQVGLDYVSCSPFRVPIAKIAAAQATIRKQEK</sequence>
<evidence type="ECO:0000256" key="2">
    <source>
        <dbReference type="ARBA" id="ARBA00007837"/>
    </source>
</evidence>
<dbReference type="SUPFAM" id="SSF51621">
    <property type="entry name" value="Phosphoenolpyruvate/pyruvate domain"/>
    <property type="match status" value="1"/>
</dbReference>
<dbReference type="NCBIfam" id="TIGR01828">
    <property type="entry name" value="pyru_phos_dikin"/>
    <property type="match status" value="1"/>
</dbReference>
<keyword evidence="20" id="KW-1185">Reference proteome</keyword>
<dbReference type="Gene3D" id="1.10.189.10">
    <property type="entry name" value="Pyruvate Phosphate Dikinase, domain 2"/>
    <property type="match status" value="1"/>
</dbReference>
<keyword evidence="9" id="KW-0067">ATP-binding</keyword>
<dbReference type="STRING" id="89093.SAMN04488558_10625"/>
<keyword evidence="7" id="KW-0547">Nucleotide-binding</keyword>
<comment type="cofactor">
    <cofactor evidence="1 11 14">
        <name>Mg(2+)</name>
        <dbReference type="ChEBI" id="CHEBI:18420"/>
    </cofactor>
</comment>
<proteinExistence type="inferred from homology"/>
<feature type="domain" description="PEP-utilising enzyme mobile" evidence="16">
    <location>
        <begin position="421"/>
        <end position="502"/>
    </location>
</feature>
<comment type="catalytic activity">
    <reaction evidence="11">
        <text>pyruvate + phosphate + ATP = phosphoenolpyruvate + AMP + diphosphate + H(+)</text>
        <dbReference type="Rhea" id="RHEA:10756"/>
        <dbReference type="ChEBI" id="CHEBI:15361"/>
        <dbReference type="ChEBI" id="CHEBI:15378"/>
        <dbReference type="ChEBI" id="CHEBI:30616"/>
        <dbReference type="ChEBI" id="CHEBI:33019"/>
        <dbReference type="ChEBI" id="CHEBI:43474"/>
        <dbReference type="ChEBI" id="CHEBI:58702"/>
        <dbReference type="ChEBI" id="CHEBI:456215"/>
        <dbReference type="EC" id="2.7.9.1"/>
    </reaction>
</comment>